<sequence>MVAGRFRKPNRWRRTRGGGRRVSDSSVDDAGTTRALPERIEPEDAALLPVLAPPTPKVVVKADLLPAVSAVSLIALLGLPVGWLWSRLAPPQESVLRPGGSVTPLLVESYHEFDGIAIFALLAFAAGVLTAAVLWRMRGRRGPVLLLGGVLGSAVASWLGVQVGGSLAAGLYPMPPNPQVGDLVTIAPEITTNWVLVAMPLALSLGYGIATSWNGFDDLGRRLQ</sequence>
<dbReference type="InterPro" id="IPR021213">
    <property type="entry name" value="DUF2567"/>
</dbReference>
<dbReference type="EMBL" id="RSAA01000014">
    <property type="protein sequence ID" value="RRO16062.1"/>
    <property type="molecule type" value="Genomic_DNA"/>
</dbReference>
<organism evidence="3 4">
    <name type="scientific">Saccharopolyspora rhizosphaerae</name>
    <dbReference type="NCBI Taxonomy" id="2492662"/>
    <lineage>
        <taxon>Bacteria</taxon>
        <taxon>Bacillati</taxon>
        <taxon>Actinomycetota</taxon>
        <taxon>Actinomycetes</taxon>
        <taxon>Pseudonocardiales</taxon>
        <taxon>Pseudonocardiaceae</taxon>
        <taxon>Saccharopolyspora</taxon>
    </lineage>
</organism>
<feature type="transmembrane region" description="Helical" evidence="2">
    <location>
        <begin position="64"/>
        <end position="85"/>
    </location>
</feature>
<keyword evidence="2" id="KW-0472">Membrane</keyword>
<keyword evidence="4" id="KW-1185">Reference proteome</keyword>
<comment type="caution">
    <text evidence="3">The sequence shown here is derived from an EMBL/GenBank/DDBJ whole genome shotgun (WGS) entry which is preliminary data.</text>
</comment>
<gene>
    <name evidence="3" type="ORF">EIL87_13385</name>
</gene>
<evidence type="ECO:0000313" key="3">
    <source>
        <dbReference type="EMBL" id="RRO16062.1"/>
    </source>
</evidence>
<evidence type="ECO:0000313" key="4">
    <source>
        <dbReference type="Proteomes" id="UP000274515"/>
    </source>
</evidence>
<dbReference type="Pfam" id="PF10821">
    <property type="entry name" value="DUF2567"/>
    <property type="match status" value="1"/>
</dbReference>
<dbReference type="AlphaFoldDB" id="A0A3R8Q3E0"/>
<feature type="transmembrane region" description="Helical" evidence="2">
    <location>
        <begin position="144"/>
        <end position="174"/>
    </location>
</feature>
<keyword evidence="2" id="KW-1133">Transmembrane helix</keyword>
<protein>
    <submittedName>
        <fullName evidence="3">DUF2567 domain-containing protein</fullName>
    </submittedName>
</protein>
<name>A0A3R8Q3E0_9PSEU</name>
<dbReference type="Proteomes" id="UP000274515">
    <property type="component" value="Unassembled WGS sequence"/>
</dbReference>
<evidence type="ECO:0000256" key="1">
    <source>
        <dbReference type="SAM" id="MobiDB-lite"/>
    </source>
</evidence>
<evidence type="ECO:0000256" key="2">
    <source>
        <dbReference type="SAM" id="Phobius"/>
    </source>
</evidence>
<feature type="region of interest" description="Disordered" evidence="1">
    <location>
        <begin position="1"/>
        <end position="35"/>
    </location>
</feature>
<reference evidence="3 4" key="1">
    <citation type="submission" date="2018-11" db="EMBL/GenBank/DDBJ databases">
        <title>Saccharopolyspora rhizosphaerae sp. nov., an actinomycete isolated from rhizosphere soil in Thailand.</title>
        <authorList>
            <person name="Intra B."/>
            <person name="Euanorasetr J."/>
            <person name="Take A."/>
            <person name="Inahashi Y."/>
            <person name="Mori M."/>
            <person name="Panbangred W."/>
            <person name="Matsumoto A."/>
        </authorList>
    </citation>
    <scope>NUCLEOTIDE SEQUENCE [LARGE SCALE GENOMIC DNA]</scope>
    <source>
        <strain evidence="3 4">H219</strain>
    </source>
</reference>
<feature type="transmembrane region" description="Helical" evidence="2">
    <location>
        <begin position="115"/>
        <end position="135"/>
    </location>
</feature>
<accession>A0A3R8Q3E0</accession>
<dbReference type="OrthoDB" id="4557003at2"/>
<feature type="transmembrane region" description="Helical" evidence="2">
    <location>
        <begin position="194"/>
        <end position="216"/>
    </location>
</feature>
<keyword evidence="2" id="KW-0812">Transmembrane</keyword>
<feature type="compositionally biased region" description="Basic residues" evidence="1">
    <location>
        <begin position="1"/>
        <end position="19"/>
    </location>
</feature>
<proteinExistence type="predicted"/>